<dbReference type="GO" id="GO:0005634">
    <property type="term" value="C:nucleus"/>
    <property type="evidence" value="ECO:0007669"/>
    <property type="project" value="UniProtKB-SubCell"/>
</dbReference>
<evidence type="ECO:0000313" key="6">
    <source>
        <dbReference type="EMBL" id="KAL0911431.1"/>
    </source>
</evidence>
<name>A0ABD0UFR1_DENTH</name>
<dbReference type="EMBL" id="JANQDX010000015">
    <property type="protein sequence ID" value="KAL0911431.1"/>
    <property type="molecule type" value="Genomic_DNA"/>
</dbReference>
<comment type="subcellular location">
    <subcellularLocation>
        <location evidence="1">Nucleus</location>
    </subcellularLocation>
</comment>
<dbReference type="PANTHER" id="PTHR36326">
    <property type="entry name" value="PROTEIN POLLENLESS 3-LIKE 2"/>
    <property type="match status" value="1"/>
</dbReference>
<sequence>MHCETADREGSRFIHHAGDRVDSALKDMAMVMTQQDRAEEAIEAIKSFRHLCSKQAQEFLDNLFIDIYKVFGDIYWLFRCPDSCAKLVSSREKNKLCSIERLLSNVNQLMGSNFGHLRDKHK</sequence>
<gene>
    <name evidence="6" type="ORF">M5K25_019571</name>
</gene>
<dbReference type="InterPro" id="IPR044961">
    <property type="entry name" value="MS5/SDI1"/>
</dbReference>
<evidence type="ECO:0000256" key="5">
    <source>
        <dbReference type="ARBA" id="ARBA00023242"/>
    </source>
</evidence>
<evidence type="ECO:0000256" key="3">
    <source>
        <dbReference type="ARBA" id="ARBA00022803"/>
    </source>
</evidence>
<dbReference type="PANTHER" id="PTHR36326:SF2">
    <property type="entry name" value="PROTEIN SULFUR DEFICIENCY-INDUCED 2"/>
    <property type="match status" value="1"/>
</dbReference>
<keyword evidence="2" id="KW-0677">Repeat</keyword>
<comment type="caution">
    <text evidence="6">The sequence shown here is derived from an EMBL/GenBank/DDBJ whole genome shotgun (WGS) entry which is preliminary data.</text>
</comment>
<keyword evidence="7" id="KW-1185">Reference proteome</keyword>
<protein>
    <submittedName>
        <fullName evidence="6">Uncharacterized protein</fullName>
    </submittedName>
</protein>
<keyword evidence="3" id="KW-0802">TPR repeat</keyword>
<evidence type="ECO:0000313" key="7">
    <source>
        <dbReference type="Proteomes" id="UP001552299"/>
    </source>
</evidence>
<accession>A0ABD0UFR1</accession>
<dbReference type="Proteomes" id="UP001552299">
    <property type="component" value="Unassembled WGS sequence"/>
</dbReference>
<organism evidence="6 7">
    <name type="scientific">Dendrobium thyrsiflorum</name>
    <name type="common">Pinecone-like raceme dendrobium</name>
    <name type="synonym">Orchid</name>
    <dbReference type="NCBI Taxonomy" id="117978"/>
    <lineage>
        <taxon>Eukaryota</taxon>
        <taxon>Viridiplantae</taxon>
        <taxon>Streptophyta</taxon>
        <taxon>Embryophyta</taxon>
        <taxon>Tracheophyta</taxon>
        <taxon>Spermatophyta</taxon>
        <taxon>Magnoliopsida</taxon>
        <taxon>Liliopsida</taxon>
        <taxon>Asparagales</taxon>
        <taxon>Orchidaceae</taxon>
        <taxon>Epidendroideae</taxon>
        <taxon>Malaxideae</taxon>
        <taxon>Dendrobiinae</taxon>
        <taxon>Dendrobium</taxon>
    </lineage>
</organism>
<evidence type="ECO:0000256" key="2">
    <source>
        <dbReference type="ARBA" id="ARBA00022737"/>
    </source>
</evidence>
<reference evidence="6 7" key="1">
    <citation type="journal article" date="2024" name="Plant Biotechnol. J.">
        <title>Dendrobium thyrsiflorum genome and its molecular insights into genes involved in important horticultural traits.</title>
        <authorList>
            <person name="Chen B."/>
            <person name="Wang J.Y."/>
            <person name="Zheng P.J."/>
            <person name="Li K.L."/>
            <person name="Liang Y.M."/>
            <person name="Chen X.F."/>
            <person name="Zhang C."/>
            <person name="Zhao X."/>
            <person name="He X."/>
            <person name="Zhang G.Q."/>
            <person name="Liu Z.J."/>
            <person name="Xu Q."/>
        </authorList>
    </citation>
    <scope>NUCLEOTIDE SEQUENCE [LARGE SCALE GENOMIC DNA]</scope>
    <source>
        <strain evidence="6">GZMU011</strain>
    </source>
</reference>
<keyword evidence="4" id="KW-0175">Coiled coil</keyword>
<evidence type="ECO:0000256" key="4">
    <source>
        <dbReference type="ARBA" id="ARBA00023054"/>
    </source>
</evidence>
<proteinExistence type="predicted"/>
<dbReference type="AlphaFoldDB" id="A0ABD0UFR1"/>
<keyword evidence="5" id="KW-0539">Nucleus</keyword>
<evidence type="ECO:0000256" key="1">
    <source>
        <dbReference type="ARBA" id="ARBA00004123"/>
    </source>
</evidence>